<dbReference type="AlphaFoldDB" id="A0AAQ3LGB5"/>
<evidence type="ECO:0000256" key="2">
    <source>
        <dbReference type="ARBA" id="ARBA00023043"/>
    </source>
</evidence>
<organism evidence="4 5">
    <name type="scientific">Rubellicoccus peritrichatus</name>
    <dbReference type="NCBI Taxonomy" id="3080537"/>
    <lineage>
        <taxon>Bacteria</taxon>
        <taxon>Pseudomonadati</taxon>
        <taxon>Verrucomicrobiota</taxon>
        <taxon>Opitutia</taxon>
        <taxon>Puniceicoccales</taxon>
        <taxon>Cerasicoccaceae</taxon>
        <taxon>Rubellicoccus</taxon>
    </lineage>
</organism>
<evidence type="ECO:0000313" key="5">
    <source>
        <dbReference type="Proteomes" id="UP001304300"/>
    </source>
</evidence>
<keyword evidence="2 3" id="KW-0040">ANK repeat</keyword>
<sequence length="501" mass="55610">MSDPFVSPLPPRPDWEQQQKRAKKLLRSYWQGAEDAVARFQALHPKAPGPTEAKLHDAQLVLARSYGFQSWAKLKQRIASLTQTPLEQFINAVKRKDIAATRQLLEKHPEVRAQINAPLFDFDSMAIHTVGGDNIEFLAMLRDFGADLNGKTQWKCGGFTLLDYANPGMLPELKKLGVELTVHAAARMNRVDELRAMLGKDPALAQLPGGDGQTPLHVAGSIEVIDLLVEHGADLEARDIDHTATPAQYLVDKPPLCQHLLQLGAKPDIFMAVALNDITLAQTCIEKDPACVSHRIGMPPWSNHEGGHIYIWRLGQATPLILARHLGYRDMESYLVAQSPKETLFLDALWEGNAPTAKRLFQSDPDKMRAIGNENRILAETVWDGRIKSVELILELGLDPHQPGVHDSTPIDRASFHGYADIIDLLLKNDTKPPLERPNEFGASPLMTCIYGAQNGWNTGRPRDHVGAAKVLLNAGAMFQPSWIPTGHEALDLLFRKHWLG</sequence>
<dbReference type="KEGG" id="puo:RZN69_00915"/>
<dbReference type="SMART" id="SM00248">
    <property type="entry name" value="ANK"/>
    <property type="match status" value="5"/>
</dbReference>
<evidence type="ECO:0000256" key="1">
    <source>
        <dbReference type="ARBA" id="ARBA00022737"/>
    </source>
</evidence>
<dbReference type="InterPro" id="IPR002110">
    <property type="entry name" value="Ankyrin_rpt"/>
</dbReference>
<evidence type="ECO:0008006" key="6">
    <source>
        <dbReference type="Google" id="ProtNLM"/>
    </source>
</evidence>
<accession>A0AAQ3LGB5</accession>
<proteinExistence type="predicted"/>
<keyword evidence="5" id="KW-1185">Reference proteome</keyword>
<protein>
    <recommendedName>
        <fullName evidence="6">Ankyrin repeat protein</fullName>
    </recommendedName>
</protein>
<dbReference type="InterPro" id="IPR036770">
    <property type="entry name" value="Ankyrin_rpt-contain_sf"/>
</dbReference>
<reference evidence="4 5" key="1">
    <citation type="submission" date="2023-10" db="EMBL/GenBank/DDBJ databases">
        <title>Rubellicoccus peritrichatus gen. nov., sp. nov., isolated from an algae of coral reef tank.</title>
        <authorList>
            <person name="Luo J."/>
        </authorList>
    </citation>
    <scope>NUCLEOTIDE SEQUENCE [LARGE SCALE GENOMIC DNA]</scope>
    <source>
        <strain evidence="4 5">CR14</strain>
    </source>
</reference>
<dbReference type="SUPFAM" id="SSF48403">
    <property type="entry name" value="Ankyrin repeat"/>
    <property type="match status" value="1"/>
</dbReference>
<dbReference type="Gene3D" id="1.25.40.20">
    <property type="entry name" value="Ankyrin repeat-containing domain"/>
    <property type="match status" value="2"/>
</dbReference>
<dbReference type="EMBL" id="CP136920">
    <property type="protein sequence ID" value="WOO41629.1"/>
    <property type="molecule type" value="Genomic_DNA"/>
</dbReference>
<dbReference type="RefSeq" id="WP_317834113.1">
    <property type="nucleotide sequence ID" value="NZ_CP136920.1"/>
</dbReference>
<name>A0AAQ3LGB5_9BACT</name>
<evidence type="ECO:0000313" key="4">
    <source>
        <dbReference type="EMBL" id="WOO41629.1"/>
    </source>
</evidence>
<evidence type="ECO:0000256" key="3">
    <source>
        <dbReference type="PROSITE-ProRule" id="PRU00023"/>
    </source>
</evidence>
<gene>
    <name evidence="4" type="ORF">RZN69_00915</name>
</gene>
<dbReference type="PROSITE" id="PS50088">
    <property type="entry name" value="ANK_REPEAT"/>
    <property type="match status" value="1"/>
</dbReference>
<feature type="repeat" description="ANK" evidence="3">
    <location>
        <begin position="211"/>
        <end position="240"/>
    </location>
</feature>
<dbReference type="Pfam" id="PF00023">
    <property type="entry name" value="Ank"/>
    <property type="match status" value="1"/>
</dbReference>
<dbReference type="PANTHER" id="PTHR24198:SF165">
    <property type="entry name" value="ANKYRIN REPEAT-CONTAINING PROTEIN-RELATED"/>
    <property type="match status" value="1"/>
</dbReference>
<dbReference type="Proteomes" id="UP001304300">
    <property type="component" value="Chromosome"/>
</dbReference>
<keyword evidence="1" id="KW-0677">Repeat</keyword>
<dbReference type="PANTHER" id="PTHR24198">
    <property type="entry name" value="ANKYRIN REPEAT AND PROTEIN KINASE DOMAIN-CONTAINING PROTEIN"/>
    <property type="match status" value="1"/>
</dbReference>